<evidence type="ECO:0000256" key="3">
    <source>
        <dbReference type="ARBA" id="ARBA00023180"/>
    </source>
</evidence>
<dbReference type="GeneID" id="14912581"/>
<dbReference type="Proteomes" id="UP000011083">
    <property type="component" value="Unassembled WGS sequence"/>
</dbReference>
<dbReference type="PANTHER" id="PTHR20961">
    <property type="entry name" value="GLYCOSYLTRANSFERASE"/>
    <property type="match status" value="1"/>
</dbReference>
<feature type="non-terminal residue" evidence="5">
    <location>
        <position position="484"/>
    </location>
</feature>
<keyword evidence="1" id="KW-0328">Glycosyltransferase</keyword>
<dbReference type="InterPro" id="IPR007657">
    <property type="entry name" value="Glycosyltransferase_61"/>
</dbReference>
<accession>L8GGC2</accession>
<evidence type="ECO:0000256" key="2">
    <source>
        <dbReference type="ARBA" id="ARBA00022679"/>
    </source>
</evidence>
<keyword evidence="2" id="KW-0808">Transferase</keyword>
<dbReference type="GO" id="GO:0016757">
    <property type="term" value="F:glycosyltransferase activity"/>
    <property type="evidence" value="ECO:0007669"/>
    <property type="project" value="UniProtKB-KW"/>
</dbReference>
<protein>
    <recommendedName>
        <fullName evidence="4">Glycosyltransferase 61 catalytic domain-containing protein</fullName>
    </recommendedName>
</protein>
<dbReference type="VEuPathDB" id="AmoebaDB:ACA1_077520"/>
<evidence type="ECO:0000256" key="1">
    <source>
        <dbReference type="ARBA" id="ARBA00022676"/>
    </source>
</evidence>
<dbReference type="AlphaFoldDB" id="L8GGC2"/>
<evidence type="ECO:0000313" key="6">
    <source>
        <dbReference type="Proteomes" id="UP000011083"/>
    </source>
</evidence>
<name>L8GGC2_ACACF</name>
<dbReference type="Pfam" id="PF04577">
    <property type="entry name" value="Glyco_transf_61"/>
    <property type="match status" value="1"/>
</dbReference>
<dbReference type="EMBL" id="KB008132">
    <property type="protein sequence ID" value="ELR12100.1"/>
    <property type="molecule type" value="Genomic_DNA"/>
</dbReference>
<gene>
    <name evidence="5" type="ORF">ACA1_077520</name>
</gene>
<dbReference type="OrthoDB" id="529273at2759"/>
<evidence type="ECO:0000259" key="4">
    <source>
        <dbReference type="Pfam" id="PF04577"/>
    </source>
</evidence>
<dbReference type="RefSeq" id="XP_004334113.1">
    <property type="nucleotide sequence ID" value="XM_004334065.1"/>
</dbReference>
<keyword evidence="6" id="KW-1185">Reference proteome</keyword>
<sequence length="484" mass="53496">DYCGGELESNTLEGYNAANPHNPLRVVSRYSGGELHGGGGESEQCEHYIHGMPHMTHPGDNAVAMYYHWYADYLLGWWAGFEGREHEDHVVIVDRDAMTTRNGLFSQYGLFSRHECYRYRSELKENTCFTMVKQPVTTARDWTDFASWALQRLEIKVQRPTESHVGIISRSFKRFLLNEQELLHATLQMNVSAELLLFDTLPFYQQVQALRRTTVLVGMHGSGLTNALYLQRGAVLLQIMPFKTGGGAAAYQGFTHGAGAVYKEWTNPCQECTVMHWDILNEQEKADKAGILERGGWSAGGSLYFWFWVNQETYVDPKKFQALIRDALSADYLHAPRKGGAHHYPWLRLNAEGKTLSDGGALTVEVWRGLGVTPYGGRAIAQAGSLYSCAAYAQTLLLGEEGDVKTAQLKIDSAAEALRLRNPGQDGEEGVATSWSSSGGDVDVAQELIPAAQAWPASSPRSTKRGGQMVRLCAVGASSFAGRS</sequence>
<proteinExistence type="predicted"/>
<organism evidence="5 6">
    <name type="scientific">Acanthamoeba castellanii (strain ATCC 30010 / Neff)</name>
    <dbReference type="NCBI Taxonomy" id="1257118"/>
    <lineage>
        <taxon>Eukaryota</taxon>
        <taxon>Amoebozoa</taxon>
        <taxon>Discosea</taxon>
        <taxon>Longamoebia</taxon>
        <taxon>Centramoebida</taxon>
        <taxon>Acanthamoebidae</taxon>
        <taxon>Acanthamoeba</taxon>
    </lineage>
</organism>
<keyword evidence="3" id="KW-0325">Glycoprotein</keyword>
<dbReference type="InterPro" id="IPR049625">
    <property type="entry name" value="Glyco_transf_61_cat"/>
</dbReference>
<reference evidence="5 6" key="1">
    <citation type="journal article" date="2013" name="Genome Biol.">
        <title>Genome of Acanthamoeba castellanii highlights extensive lateral gene transfer and early evolution of tyrosine kinase signaling.</title>
        <authorList>
            <person name="Clarke M."/>
            <person name="Lohan A.J."/>
            <person name="Liu B."/>
            <person name="Lagkouvardos I."/>
            <person name="Roy S."/>
            <person name="Zafar N."/>
            <person name="Bertelli C."/>
            <person name="Schilde C."/>
            <person name="Kianianmomeni A."/>
            <person name="Burglin T.R."/>
            <person name="Frech C."/>
            <person name="Turcotte B."/>
            <person name="Kopec K.O."/>
            <person name="Synnott J.M."/>
            <person name="Choo C."/>
            <person name="Paponov I."/>
            <person name="Finkler A."/>
            <person name="Soon Heng Tan C."/>
            <person name="Hutchins A.P."/>
            <person name="Weinmeier T."/>
            <person name="Rattei T."/>
            <person name="Chu J.S."/>
            <person name="Gimenez G."/>
            <person name="Irimia M."/>
            <person name="Rigden D.J."/>
            <person name="Fitzpatrick D.A."/>
            <person name="Lorenzo-Morales J."/>
            <person name="Bateman A."/>
            <person name="Chiu C.H."/>
            <person name="Tang P."/>
            <person name="Hegemann P."/>
            <person name="Fromm H."/>
            <person name="Raoult D."/>
            <person name="Greub G."/>
            <person name="Miranda-Saavedra D."/>
            <person name="Chen N."/>
            <person name="Nash P."/>
            <person name="Ginger M.L."/>
            <person name="Horn M."/>
            <person name="Schaap P."/>
            <person name="Caler L."/>
            <person name="Loftus B."/>
        </authorList>
    </citation>
    <scope>NUCLEOTIDE SEQUENCE [LARGE SCALE GENOMIC DNA]</scope>
    <source>
        <strain evidence="5 6">Neff</strain>
    </source>
</reference>
<dbReference type="KEGG" id="acan:ACA1_077520"/>
<evidence type="ECO:0000313" key="5">
    <source>
        <dbReference type="EMBL" id="ELR12100.1"/>
    </source>
</evidence>
<feature type="domain" description="Glycosyltransferase 61 catalytic" evidence="4">
    <location>
        <begin position="66"/>
        <end position="236"/>
    </location>
</feature>